<evidence type="ECO:0000256" key="11">
    <source>
        <dbReference type="SAM" id="SignalP"/>
    </source>
</evidence>
<keyword evidence="6" id="KW-0378">Hydrolase</keyword>
<evidence type="ECO:0000256" key="2">
    <source>
        <dbReference type="ARBA" id="ARBA00022448"/>
    </source>
</evidence>
<keyword evidence="8" id="KW-0482">Metalloprotease</keyword>
<dbReference type="GO" id="GO:0008237">
    <property type="term" value="F:metallopeptidase activity"/>
    <property type="evidence" value="ECO:0007669"/>
    <property type="project" value="UniProtKB-KW"/>
</dbReference>
<keyword evidence="3" id="KW-0645">Protease</keyword>
<reference evidence="13" key="3">
    <citation type="submission" date="2025-09" db="UniProtKB">
        <authorList>
            <consortium name="Ensembl"/>
        </authorList>
    </citation>
    <scope>IDENTIFICATION</scope>
    <source>
        <strain evidence="13">Hereford</strain>
    </source>
</reference>
<evidence type="ECO:0000259" key="12">
    <source>
        <dbReference type="PROSITE" id="PS50234"/>
    </source>
</evidence>
<evidence type="ECO:0000256" key="8">
    <source>
        <dbReference type="ARBA" id="ARBA00023049"/>
    </source>
</evidence>
<dbReference type="NCBIfam" id="TIGR00868">
    <property type="entry name" value="hCaCC"/>
    <property type="match status" value="1"/>
</dbReference>
<dbReference type="NCBIfam" id="NF041940">
    <property type="entry name" value="choice_anch_X"/>
    <property type="match status" value="1"/>
</dbReference>
<evidence type="ECO:0000256" key="3">
    <source>
        <dbReference type="ARBA" id="ARBA00022670"/>
    </source>
</evidence>
<dbReference type="Pfam" id="PF08434">
    <property type="entry name" value="CLCA"/>
    <property type="match status" value="1"/>
</dbReference>
<keyword evidence="5 11" id="KW-0732">Signal</keyword>
<evidence type="ECO:0000256" key="6">
    <source>
        <dbReference type="ARBA" id="ARBA00022801"/>
    </source>
</evidence>
<dbReference type="FunFam" id="3.40.50.410:FF:000034">
    <property type="entry name" value="calcium-activated chloride channel regulator 1"/>
    <property type="match status" value="1"/>
</dbReference>
<proteinExistence type="inferred from homology"/>
<organism evidence="13 14">
    <name type="scientific">Bos taurus</name>
    <name type="common">Bovine</name>
    <dbReference type="NCBI Taxonomy" id="9913"/>
    <lineage>
        <taxon>Eukaryota</taxon>
        <taxon>Metazoa</taxon>
        <taxon>Chordata</taxon>
        <taxon>Craniata</taxon>
        <taxon>Vertebrata</taxon>
        <taxon>Euteleostomi</taxon>
        <taxon>Mammalia</taxon>
        <taxon>Eutheria</taxon>
        <taxon>Laurasiatheria</taxon>
        <taxon>Artiodactyla</taxon>
        <taxon>Ruminantia</taxon>
        <taxon>Pecora</taxon>
        <taxon>Bovidae</taxon>
        <taxon>Bovinae</taxon>
        <taxon>Bos</taxon>
    </lineage>
</organism>
<evidence type="ECO:0000256" key="1">
    <source>
        <dbReference type="ARBA" id="ARBA00006398"/>
    </source>
</evidence>
<dbReference type="SUPFAM" id="SSF53300">
    <property type="entry name" value="vWA-like"/>
    <property type="match status" value="1"/>
</dbReference>
<feature type="domain" description="VWFA" evidence="12">
    <location>
        <begin position="308"/>
        <end position="476"/>
    </location>
</feature>
<dbReference type="InterPro" id="IPR051266">
    <property type="entry name" value="CLCR"/>
</dbReference>
<evidence type="ECO:0000313" key="14">
    <source>
        <dbReference type="Proteomes" id="UP000009136"/>
    </source>
</evidence>
<keyword evidence="7" id="KW-0862">Zinc</keyword>
<dbReference type="InterPro" id="IPR013642">
    <property type="entry name" value="CLCA_N"/>
</dbReference>
<reference evidence="13" key="2">
    <citation type="submission" date="2025-08" db="UniProtKB">
        <authorList>
            <consortium name="Ensembl"/>
        </authorList>
    </citation>
    <scope>IDENTIFICATION</scope>
    <source>
        <strain evidence="13">Hereford</strain>
    </source>
</reference>
<protein>
    <recommendedName>
        <fullName evidence="12">VWFA domain-containing protein</fullName>
    </recommendedName>
</protein>
<dbReference type="PANTHER" id="PTHR10579:SF42">
    <property type="entry name" value="CHLORIDE CHANNEL ACCESSORY 3B"/>
    <property type="match status" value="1"/>
</dbReference>
<feature type="signal peptide" evidence="11">
    <location>
        <begin position="1"/>
        <end position="21"/>
    </location>
</feature>
<dbReference type="PANTHER" id="PTHR10579">
    <property type="entry name" value="CALCIUM-ACTIVATED CHLORIDE CHANNEL REGULATOR"/>
    <property type="match status" value="1"/>
</dbReference>
<dbReference type="AlphaFoldDB" id="A0AAA9TY60"/>
<evidence type="ECO:0000256" key="4">
    <source>
        <dbReference type="ARBA" id="ARBA00022723"/>
    </source>
</evidence>
<evidence type="ECO:0000256" key="9">
    <source>
        <dbReference type="ARBA" id="ARBA00023180"/>
    </source>
</evidence>
<keyword evidence="14" id="KW-1185">Reference proteome</keyword>
<dbReference type="Gene3D" id="3.40.50.410">
    <property type="entry name" value="von Willebrand factor, type A domain"/>
    <property type="match status" value="1"/>
</dbReference>
<keyword evidence="2" id="KW-0813">Transport</keyword>
<evidence type="ECO:0000256" key="10">
    <source>
        <dbReference type="ARBA" id="ARBA00023214"/>
    </source>
</evidence>
<dbReference type="CDD" id="cd00198">
    <property type="entry name" value="vWFA"/>
    <property type="match status" value="1"/>
</dbReference>
<keyword evidence="10" id="KW-0868">Chloride</keyword>
<evidence type="ECO:0000256" key="7">
    <source>
        <dbReference type="ARBA" id="ARBA00022833"/>
    </source>
</evidence>
<feature type="chain" id="PRO_5042087282" description="VWFA domain-containing protein" evidence="11">
    <location>
        <begin position="22"/>
        <end position="824"/>
    </location>
</feature>
<evidence type="ECO:0000256" key="5">
    <source>
        <dbReference type="ARBA" id="ARBA00022729"/>
    </source>
</evidence>
<reference evidence="13" key="1">
    <citation type="submission" date="2018-03" db="EMBL/GenBank/DDBJ databases">
        <title>ARS-UCD1.2.</title>
        <authorList>
            <person name="Rosen B.D."/>
            <person name="Bickhart D.M."/>
            <person name="Koren S."/>
            <person name="Schnabel R.D."/>
            <person name="Hall R."/>
            <person name="Zimin A."/>
            <person name="Dreischer C."/>
            <person name="Schultheiss S."/>
            <person name="Schroeder S.G."/>
            <person name="Elsik C.G."/>
            <person name="Couldrey C."/>
            <person name="Liu G.E."/>
            <person name="Van Tassell C.P."/>
            <person name="Phillippy A.M."/>
            <person name="Smith T.P.L."/>
            <person name="Medrano J.F."/>
        </authorList>
    </citation>
    <scope>NUCLEOTIDE SEQUENCE [LARGE SCALE GENOMIC DNA]</scope>
    <source>
        <strain evidence="13">Hereford</strain>
    </source>
</reference>
<evidence type="ECO:0000313" key="13">
    <source>
        <dbReference type="Ensembl" id="ENSBTAP00000102141.1"/>
    </source>
</evidence>
<dbReference type="GeneTree" id="ENSGT00940000157555"/>
<keyword evidence="9" id="KW-0325">Glycoprotein</keyword>
<dbReference type="InterPro" id="IPR004727">
    <property type="entry name" value="CLCA_chordata"/>
</dbReference>
<dbReference type="GO" id="GO:0046872">
    <property type="term" value="F:metal ion binding"/>
    <property type="evidence" value="ECO:0007669"/>
    <property type="project" value="UniProtKB-KW"/>
</dbReference>
<comment type="similarity">
    <text evidence="1">Belongs to the CLCR family.</text>
</comment>
<dbReference type="GO" id="GO:0006508">
    <property type="term" value="P:proteolysis"/>
    <property type="evidence" value="ECO:0007669"/>
    <property type="project" value="UniProtKB-KW"/>
</dbReference>
<dbReference type="SMART" id="SM00327">
    <property type="entry name" value="VWA"/>
    <property type="match status" value="1"/>
</dbReference>
<keyword evidence="4" id="KW-0479">Metal-binding</keyword>
<accession>A0AAA9TY60</accession>
<gene>
    <name evidence="13" type="primary">LOC784768</name>
</gene>
<dbReference type="Proteomes" id="UP000009136">
    <property type="component" value="Chromosome 3"/>
</dbReference>
<name>A0AAA9TY60_BOVIN</name>
<dbReference type="GO" id="GO:0005229">
    <property type="term" value="F:intracellularly calcium-gated chloride channel activity"/>
    <property type="evidence" value="ECO:0007669"/>
    <property type="project" value="InterPro"/>
</dbReference>
<sequence>MVPRLTVILFLTLRLLPGMKSSMVNLINNGYDGIVIAINPSVPEDEKLIQNIKEMVTEASTYLFHATKRRVYFRNVSILIPMTWKSKSEYLMPKQESYDQAEVIVANPYLKHGDDPYTLQYGRCGEKGQYIHFTPNFLLTNNLPIYGSRGRAFVHEWAHLRWGIFDEYNGDQPFYISRRNTIEATRCSTHITGTNVIVKCQGGSCITRPCRRDSQTGLYEAKCTFIPEKSQTARESIMFMQSLHSVTEFCTEKTHNVEAPNLQNKMCNGKSTWDVIMNSTDFQNTSPMTEMNPPTQPTFSLLKSKQRVVCLVLDKSGSMSSEDRLFRMNQAAELFLIQIIEKGSLVGMVTFDSVAEIRNNLTKITDDNVYENITANLPQEANGGTSICRGLKAGFQAIIQSQQSTSGSEIILLTDGEDNEIHSCIEEVKQSGVIIHTIALGPSAAKELETLSDMTGGHRFYANKDINGLTNAFSRISSRSGNITQQTIQLESKALAITEKKWVNGTVPVDSTIGNDTFFVVTWTIKKPEILLQDPKGKKYKTSDFKEDKLNIHSARLRIPGIAETGTWTYSLLNNHASPQILTVTVTTRARSPTTPPVTATAHMSQNTAHYPSPVIVYAQVSQGFLPVLGINVTAIIETEDGHQVTLELWDNGAGADTVKNDGIYSRYFTDYRGNGRYSLKVHAEARNNTARLSLRQPQNKALYIPGYIENANSYIIRISKSFLDLQKDFDNATLVNTSSLKPKEAGSDENFEFKPEPFRIENGTNFYIAVQAINEANLTSEVSNIAQAIKFIPMPEDSVPALGTKISAINLAIFALAMILSIV</sequence>
<dbReference type="InterPro" id="IPR002035">
    <property type="entry name" value="VWF_A"/>
</dbReference>
<dbReference type="InterPro" id="IPR036465">
    <property type="entry name" value="vWFA_dom_sf"/>
</dbReference>
<dbReference type="PROSITE" id="PS50234">
    <property type="entry name" value="VWFA"/>
    <property type="match status" value="1"/>
</dbReference>
<dbReference type="Ensembl" id="ENSBTAT00000103444.1">
    <property type="protein sequence ID" value="ENSBTAP00000102141.1"/>
    <property type="gene ID" value="ENSBTAG00000021501.4"/>
</dbReference>
<dbReference type="Pfam" id="PF00092">
    <property type="entry name" value="VWA"/>
    <property type="match status" value="1"/>
</dbReference>